<protein>
    <submittedName>
        <fullName evidence="5">AraC family transcriptional regulator</fullName>
    </submittedName>
</protein>
<reference evidence="5 6" key="1">
    <citation type="submission" date="2022-03" db="EMBL/GenBank/DDBJ databases">
        <title>Complete genome analysis of Roseomonas KG 17.1 : a prolific producer of plant growth promoters.</title>
        <authorList>
            <person name="Saadouli I."/>
            <person name="Najjari A."/>
            <person name="Mosbah A."/>
            <person name="Ouzari H.I."/>
        </authorList>
    </citation>
    <scope>NUCLEOTIDE SEQUENCE [LARGE SCALE GENOMIC DNA]</scope>
    <source>
        <strain evidence="5 6">KG17-1</strain>
    </source>
</reference>
<dbReference type="Pfam" id="PF12833">
    <property type="entry name" value="HTH_18"/>
    <property type="match status" value="1"/>
</dbReference>
<evidence type="ECO:0000256" key="2">
    <source>
        <dbReference type="ARBA" id="ARBA00023125"/>
    </source>
</evidence>
<dbReference type="Proteomes" id="UP001201985">
    <property type="component" value="Unassembled WGS sequence"/>
</dbReference>
<dbReference type="PANTHER" id="PTHR46796:SF7">
    <property type="entry name" value="ARAC FAMILY TRANSCRIPTIONAL REGULATOR"/>
    <property type="match status" value="1"/>
</dbReference>
<comment type="caution">
    <text evidence="5">The sequence shown here is derived from an EMBL/GenBank/DDBJ whole genome shotgun (WGS) entry which is preliminary data.</text>
</comment>
<feature type="domain" description="HTH araC/xylS-type" evidence="4">
    <location>
        <begin position="205"/>
        <end position="303"/>
    </location>
</feature>
<keyword evidence="6" id="KW-1185">Reference proteome</keyword>
<gene>
    <name evidence="5" type="ORF">MON41_17575</name>
</gene>
<dbReference type="EMBL" id="JALBUU010000034">
    <property type="protein sequence ID" value="MCI0755525.1"/>
    <property type="molecule type" value="Genomic_DNA"/>
</dbReference>
<evidence type="ECO:0000256" key="1">
    <source>
        <dbReference type="ARBA" id="ARBA00023015"/>
    </source>
</evidence>
<accession>A0ABS9W8A1</accession>
<dbReference type="Pfam" id="PF12852">
    <property type="entry name" value="Cupin_6"/>
    <property type="match status" value="1"/>
</dbReference>
<dbReference type="InterPro" id="IPR009057">
    <property type="entry name" value="Homeodomain-like_sf"/>
</dbReference>
<keyword evidence="2" id="KW-0238">DNA-binding</keyword>
<dbReference type="Gene3D" id="1.10.10.60">
    <property type="entry name" value="Homeodomain-like"/>
    <property type="match status" value="2"/>
</dbReference>
<keyword evidence="3" id="KW-0804">Transcription</keyword>
<dbReference type="PROSITE" id="PS00041">
    <property type="entry name" value="HTH_ARAC_FAMILY_1"/>
    <property type="match status" value="1"/>
</dbReference>
<evidence type="ECO:0000313" key="5">
    <source>
        <dbReference type="EMBL" id="MCI0755525.1"/>
    </source>
</evidence>
<organism evidence="5 6">
    <name type="scientific">Teichococcus vastitatis</name>
    <dbReference type="NCBI Taxonomy" id="2307076"/>
    <lineage>
        <taxon>Bacteria</taxon>
        <taxon>Pseudomonadati</taxon>
        <taxon>Pseudomonadota</taxon>
        <taxon>Alphaproteobacteria</taxon>
        <taxon>Acetobacterales</taxon>
        <taxon>Roseomonadaceae</taxon>
        <taxon>Roseomonas</taxon>
    </lineage>
</organism>
<dbReference type="InterPro" id="IPR018062">
    <property type="entry name" value="HTH_AraC-typ_CS"/>
</dbReference>
<dbReference type="InterPro" id="IPR050204">
    <property type="entry name" value="AraC_XylS_family_regulators"/>
</dbReference>
<dbReference type="PANTHER" id="PTHR46796">
    <property type="entry name" value="HTH-TYPE TRANSCRIPTIONAL ACTIVATOR RHAS-RELATED"/>
    <property type="match status" value="1"/>
</dbReference>
<sequence length="318" mass="33937">MTDPLSDVLSLLEVQGLGCSRLEATGPWSLRFEARPLLKFVAVLRGTCWIALEGEAPHQVEANDTFLLVDAPAYVVSSHPALRTDDGERLFATPGVDVVRLGGAEVVLLGGRYLVKGEALGPLLGALPRFLRVPAGTAEAEALRSILGLLDDELGREAVGASLMTKRLAEILLVQALRAWASDARVTAEGATLGWIGALVDRQIGAALQLIHRDVGHRWTVGALAAAVGMSRSAFALRFRERVGTPPLEYLLRWRMERARAALRRGDASVTAVAAELGYASDNAFGVAFRREFGLTPRSDRLAARGRAGADAAEPSSS</sequence>
<evidence type="ECO:0000313" key="6">
    <source>
        <dbReference type="Proteomes" id="UP001201985"/>
    </source>
</evidence>
<keyword evidence="1" id="KW-0805">Transcription regulation</keyword>
<dbReference type="SMART" id="SM00342">
    <property type="entry name" value="HTH_ARAC"/>
    <property type="match status" value="1"/>
</dbReference>
<name>A0ABS9W8A1_9PROT</name>
<proteinExistence type="predicted"/>
<dbReference type="InterPro" id="IPR032783">
    <property type="entry name" value="AraC_lig"/>
</dbReference>
<dbReference type="SUPFAM" id="SSF46689">
    <property type="entry name" value="Homeodomain-like"/>
    <property type="match status" value="2"/>
</dbReference>
<evidence type="ECO:0000256" key="3">
    <source>
        <dbReference type="ARBA" id="ARBA00023163"/>
    </source>
</evidence>
<dbReference type="InterPro" id="IPR018060">
    <property type="entry name" value="HTH_AraC"/>
</dbReference>
<dbReference type="PROSITE" id="PS01124">
    <property type="entry name" value="HTH_ARAC_FAMILY_2"/>
    <property type="match status" value="1"/>
</dbReference>
<evidence type="ECO:0000259" key="4">
    <source>
        <dbReference type="PROSITE" id="PS01124"/>
    </source>
</evidence>
<dbReference type="RefSeq" id="WP_241793445.1">
    <property type="nucleotide sequence ID" value="NZ_JALBUU010000034.1"/>
</dbReference>